<protein>
    <recommendedName>
        <fullName evidence="3">Secreted protein</fullName>
    </recommendedName>
</protein>
<reference evidence="2" key="2">
    <citation type="journal article" date="2015" name="Fish Shellfish Immunol.">
        <title>Early steps in the European eel (Anguilla anguilla)-Vibrio vulnificus interaction in the gills: Role of the RtxA13 toxin.</title>
        <authorList>
            <person name="Callol A."/>
            <person name="Pajuelo D."/>
            <person name="Ebbesson L."/>
            <person name="Teles M."/>
            <person name="MacKenzie S."/>
            <person name="Amaro C."/>
        </authorList>
    </citation>
    <scope>NUCLEOTIDE SEQUENCE</scope>
</reference>
<name>A0A0E9XGJ8_ANGAN</name>
<sequence>MVKIHLSFFVLYFVSFIVLQKNSVHCSVGFLKADVSLLSPEIRKSCSTSLTSTIPVRESPLIYHSPQCLYPQQQCLKSSLYWEASLSLEKACC</sequence>
<evidence type="ECO:0000313" key="2">
    <source>
        <dbReference type="EMBL" id="JAI00966.1"/>
    </source>
</evidence>
<dbReference type="AlphaFoldDB" id="A0A0E9XGJ8"/>
<evidence type="ECO:0008006" key="3">
    <source>
        <dbReference type="Google" id="ProtNLM"/>
    </source>
</evidence>
<accession>A0A0E9XGJ8</accession>
<keyword evidence="1" id="KW-0732">Signal</keyword>
<evidence type="ECO:0000256" key="1">
    <source>
        <dbReference type="SAM" id="SignalP"/>
    </source>
</evidence>
<dbReference type="EMBL" id="GBXM01007612">
    <property type="protein sequence ID" value="JAI00966.1"/>
    <property type="molecule type" value="Transcribed_RNA"/>
</dbReference>
<reference evidence="2" key="1">
    <citation type="submission" date="2014-11" db="EMBL/GenBank/DDBJ databases">
        <authorList>
            <person name="Amaro Gonzalez C."/>
        </authorList>
    </citation>
    <scope>NUCLEOTIDE SEQUENCE</scope>
</reference>
<organism evidence="2">
    <name type="scientific">Anguilla anguilla</name>
    <name type="common">European freshwater eel</name>
    <name type="synonym">Muraena anguilla</name>
    <dbReference type="NCBI Taxonomy" id="7936"/>
    <lineage>
        <taxon>Eukaryota</taxon>
        <taxon>Metazoa</taxon>
        <taxon>Chordata</taxon>
        <taxon>Craniata</taxon>
        <taxon>Vertebrata</taxon>
        <taxon>Euteleostomi</taxon>
        <taxon>Actinopterygii</taxon>
        <taxon>Neopterygii</taxon>
        <taxon>Teleostei</taxon>
        <taxon>Anguilliformes</taxon>
        <taxon>Anguillidae</taxon>
        <taxon>Anguilla</taxon>
    </lineage>
</organism>
<proteinExistence type="predicted"/>
<feature type="chain" id="PRO_5002435001" description="Secreted protein" evidence="1">
    <location>
        <begin position="27"/>
        <end position="93"/>
    </location>
</feature>
<feature type="signal peptide" evidence="1">
    <location>
        <begin position="1"/>
        <end position="26"/>
    </location>
</feature>